<gene>
    <name evidence="1" type="ORF">LCGC14_1297150</name>
</gene>
<protein>
    <submittedName>
        <fullName evidence="1">Uncharacterized protein</fullName>
    </submittedName>
</protein>
<sequence>MADGTYRCPDCKTAVTFKGKVMEVYLKGRKGWPVHNGCELAKPLDQIDFDKLEKTG</sequence>
<organism evidence="1">
    <name type="scientific">marine sediment metagenome</name>
    <dbReference type="NCBI Taxonomy" id="412755"/>
    <lineage>
        <taxon>unclassified sequences</taxon>
        <taxon>metagenomes</taxon>
        <taxon>ecological metagenomes</taxon>
    </lineage>
</organism>
<evidence type="ECO:0000313" key="1">
    <source>
        <dbReference type="EMBL" id="KKM84642.1"/>
    </source>
</evidence>
<accession>A0A0F9NTK6</accession>
<dbReference type="AlphaFoldDB" id="A0A0F9NTK6"/>
<name>A0A0F9NTK6_9ZZZZ</name>
<comment type="caution">
    <text evidence="1">The sequence shown here is derived from an EMBL/GenBank/DDBJ whole genome shotgun (WGS) entry which is preliminary data.</text>
</comment>
<reference evidence="1" key="1">
    <citation type="journal article" date="2015" name="Nature">
        <title>Complex archaea that bridge the gap between prokaryotes and eukaryotes.</title>
        <authorList>
            <person name="Spang A."/>
            <person name="Saw J.H."/>
            <person name="Jorgensen S.L."/>
            <person name="Zaremba-Niedzwiedzka K."/>
            <person name="Martijn J."/>
            <person name="Lind A.E."/>
            <person name="van Eijk R."/>
            <person name="Schleper C."/>
            <person name="Guy L."/>
            <person name="Ettema T.J."/>
        </authorList>
    </citation>
    <scope>NUCLEOTIDE SEQUENCE</scope>
</reference>
<dbReference type="EMBL" id="LAZR01007534">
    <property type="protein sequence ID" value="KKM84642.1"/>
    <property type="molecule type" value="Genomic_DNA"/>
</dbReference>
<proteinExistence type="predicted"/>